<dbReference type="AlphaFoldDB" id="A0A4Q9Y2J9"/>
<dbReference type="InterPro" id="IPR038475">
    <property type="entry name" value="RecG_C_sf"/>
</dbReference>
<evidence type="ECO:0000259" key="1">
    <source>
        <dbReference type="Pfam" id="PF04326"/>
    </source>
</evidence>
<name>A0A4Q9Y2J9_9LACO</name>
<dbReference type="InterPro" id="IPR038461">
    <property type="entry name" value="Schlafen_AlbA_2_dom_sf"/>
</dbReference>
<accession>A0A4Q9Y2J9</accession>
<proteinExistence type="predicted"/>
<dbReference type="PANTHER" id="PTHR30595:SF6">
    <property type="entry name" value="SCHLAFEN ALBA-2 DOMAIN-CONTAINING PROTEIN"/>
    <property type="match status" value="1"/>
</dbReference>
<feature type="domain" description="Schlafen AlbA-2" evidence="1">
    <location>
        <begin position="17"/>
        <end position="139"/>
    </location>
</feature>
<evidence type="ECO:0000313" key="2">
    <source>
        <dbReference type="EMBL" id="TBX37766.1"/>
    </source>
</evidence>
<dbReference type="Proteomes" id="UP000292648">
    <property type="component" value="Unassembled WGS sequence"/>
</dbReference>
<reference evidence="2 3" key="1">
    <citation type="submission" date="2019-01" db="EMBL/GenBank/DDBJ databases">
        <title>Draft genome sequence of Lactobacillus paraplantarum OSY-TC318, a Producer of the novel lantibiotic Paraplantaracin TC318.</title>
        <authorList>
            <person name="Hussein W.E."/>
            <person name="Huang E."/>
            <person name="Yousef A.E."/>
        </authorList>
    </citation>
    <scope>NUCLEOTIDE SEQUENCE [LARGE SCALE GENOMIC DNA]</scope>
    <source>
        <strain evidence="2 3">OSY-TC318</strain>
    </source>
</reference>
<dbReference type="InterPro" id="IPR007421">
    <property type="entry name" value="Schlafen_AlbA_2_dom"/>
</dbReference>
<sequence length="511" mass="59438">MNFPIEFSSEIFKEPSENINVEFKKSENKLPGAFWETYSSFANTDGGIIVLGVNEIKKRTYRITGVKNPEEVIKSFWNQISDKKLISHNLLTKDDVIILKFKGKSLIEFHIPKASFSARPVYYKNRNNTYVRTDDGDRVATPEQFKYMVVDSNQYIDTELLDNYDFNDIDENSVNEYKRLYAQNKKAPEVLKENNYQFLKDIGVFRRNRQSQGKEWKLTVGGLLFFGQYNAIVERFPGFQVDYIKKKTSNSLEWIDRVSIGDMNFDNLNIFSFYQLVEKKIPNGIPDMYQQDENLTRGSYYSDLRDSVKEALVNSLMHAYYDSDRPIKITDYNEYFEFYNPGEMRVTEEQFFHGSISRTRNAVIANLFRRVGIAEKEAKGGITIADTAINHNLRPPEINSTIDSTSMRIWKINLKSSMHGLNTVEEMIVQVGIEKGVFKIPETVKIIQQKDTKLSEYKIRQGFQSLEDKSFIIKHGKGRATYYLINQSEEAGKFGVLKMIKSVEDQWLDRK</sequence>
<evidence type="ECO:0000313" key="3">
    <source>
        <dbReference type="Proteomes" id="UP000292648"/>
    </source>
</evidence>
<protein>
    <submittedName>
        <fullName evidence="2">Transcriptional regulator</fullName>
    </submittedName>
</protein>
<dbReference type="Gene3D" id="3.30.950.30">
    <property type="entry name" value="Schlafen, AAA domain"/>
    <property type="match status" value="1"/>
</dbReference>
<dbReference type="Pfam" id="PF04326">
    <property type="entry name" value="SLFN_AlbA_2"/>
    <property type="match status" value="1"/>
</dbReference>
<dbReference type="Pfam" id="PF13749">
    <property type="entry name" value="HATPase_c_4"/>
    <property type="match status" value="1"/>
</dbReference>
<dbReference type="Gene3D" id="3.30.565.60">
    <property type="match status" value="1"/>
</dbReference>
<gene>
    <name evidence="2" type="ORF">EUZ87_14860</name>
</gene>
<dbReference type="EMBL" id="SEHH01000134">
    <property type="protein sequence ID" value="TBX37766.1"/>
    <property type="molecule type" value="Genomic_DNA"/>
</dbReference>
<organism evidence="2 3">
    <name type="scientific">Lactiplantibacillus paraplantarum</name>
    <dbReference type="NCBI Taxonomy" id="60520"/>
    <lineage>
        <taxon>Bacteria</taxon>
        <taxon>Bacillati</taxon>
        <taxon>Bacillota</taxon>
        <taxon>Bacilli</taxon>
        <taxon>Lactobacillales</taxon>
        <taxon>Lactobacillaceae</taxon>
        <taxon>Lactiplantibacillus</taxon>
    </lineage>
</organism>
<comment type="caution">
    <text evidence="2">The sequence shown here is derived from an EMBL/GenBank/DDBJ whole genome shotgun (WGS) entry which is preliminary data.</text>
</comment>
<dbReference type="PANTHER" id="PTHR30595">
    <property type="entry name" value="GLPR-RELATED TRANSCRIPTIONAL REPRESSOR"/>
    <property type="match status" value="1"/>
</dbReference>